<name>K4D070_SOLLC</name>
<dbReference type="Proteomes" id="UP000004994">
    <property type="component" value="Chromosome 10"/>
</dbReference>
<dbReference type="InParanoid" id="K4D070"/>
<dbReference type="AlphaFoldDB" id="K4D070"/>
<reference evidence="1" key="1">
    <citation type="journal article" date="2012" name="Nature">
        <title>The tomato genome sequence provides insights into fleshy fruit evolution.</title>
        <authorList>
            <consortium name="Tomato Genome Consortium"/>
        </authorList>
    </citation>
    <scope>NUCLEOTIDE SEQUENCE [LARGE SCALE GENOMIC DNA]</scope>
    <source>
        <strain evidence="1">cv. Heinz 1706</strain>
    </source>
</reference>
<dbReference type="Gramene" id="Solyc10g048110.1.1">
    <property type="protein sequence ID" value="Solyc10g048110.1.1"/>
    <property type="gene ID" value="Solyc10g048110.1"/>
</dbReference>
<dbReference type="PaxDb" id="4081-Solyc10g048110.1.1"/>
<organism evidence="1">
    <name type="scientific">Solanum lycopersicum</name>
    <name type="common">Tomato</name>
    <name type="synonym">Lycopersicon esculentum</name>
    <dbReference type="NCBI Taxonomy" id="4081"/>
    <lineage>
        <taxon>Eukaryota</taxon>
        <taxon>Viridiplantae</taxon>
        <taxon>Streptophyta</taxon>
        <taxon>Embryophyta</taxon>
        <taxon>Tracheophyta</taxon>
        <taxon>Spermatophyta</taxon>
        <taxon>Magnoliopsida</taxon>
        <taxon>eudicotyledons</taxon>
        <taxon>Gunneridae</taxon>
        <taxon>Pentapetalae</taxon>
        <taxon>asterids</taxon>
        <taxon>lamiids</taxon>
        <taxon>Solanales</taxon>
        <taxon>Solanaceae</taxon>
        <taxon>Solanoideae</taxon>
        <taxon>Solaneae</taxon>
        <taxon>Solanum</taxon>
        <taxon>Solanum subgen. Lycopersicon</taxon>
    </lineage>
</organism>
<keyword evidence="2" id="KW-1185">Reference proteome</keyword>
<evidence type="ECO:0000313" key="2">
    <source>
        <dbReference type="Proteomes" id="UP000004994"/>
    </source>
</evidence>
<sequence length="89" mass="9999">MCGGDRLKNQVEAFEEMISEIPFRYCVGESKISILNRGPKTKPDTIFSGAKRKVITLIEEVPDNPSLSDAPVKTFTGHIVRYVLQIKMD</sequence>
<accession>K4D070</accession>
<evidence type="ECO:0000313" key="1">
    <source>
        <dbReference type="EnsemblPlants" id="Solyc10g048110.1.1"/>
    </source>
</evidence>
<protein>
    <submittedName>
        <fullName evidence="1">Uncharacterized protein</fullName>
    </submittedName>
</protein>
<proteinExistence type="predicted"/>
<reference evidence="1" key="2">
    <citation type="submission" date="2015-06" db="UniProtKB">
        <authorList>
            <consortium name="EnsemblPlants"/>
        </authorList>
    </citation>
    <scope>IDENTIFICATION</scope>
    <source>
        <strain evidence="1">cv. Heinz 1706</strain>
    </source>
</reference>
<dbReference type="HOGENOM" id="CLU_2459007_0_0_1"/>
<dbReference type="EnsemblPlants" id="Solyc10g048110.1.1">
    <property type="protein sequence ID" value="Solyc10g048110.1.1"/>
    <property type="gene ID" value="Solyc10g048110.1"/>
</dbReference>